<accession>A0A9E2L7Z8</accession>
<dbReference type="CDD" id="cd01392">
    <property type="entry name" value="HTH_LacI"/>
    <property type="match status" value="1"/>
</dbReference>
<comment type="caution">
    <text evidence="5">The sequence shown here is derived from an EMBL/GenBank/DDBJ whole genome shotgun (WGS) entry which is preliminary data.</text>
</comment>
<dbReference type="EMBL" id="JAHLFU010000177">
    <property type="protein sequence ID" value="MBU3853814.1"/>
    <property type="molecule type" value="Genomic_DNA"/>
</dbReference>
<dbReference type="Pfam" id="PF13407">
    <property type="entry name" value="Peripla_BP_4"/>
    <property type="match status" value="1"/>
</dbReference>
<dbReference type="SMART" id="SM00354">
    <property type="entry name" value="HTH_LACI"/>
    <property type="match status" value="1"/>
</dbReference>
<dbReference type="AlphaFoldDB" id="A0A9E2L7Z8"/>
<dbReference type="Proteomes" id="UP000823865">
    <property type="component" value="Unassembled WGS sequence"/>
</dbReference>
<dbReference type="SUPFAM" id="SSF53822">
    <property type="entry name" value="Periplasmic binding protein-like I"/>
    <property type="match status" value="1"/>
</dbReference>
<gene>
    <name evidence="5" type="ORF">H9789_08375</name>
</gene>
<sequence length="356" mass="41295">MNKNKSTSKIRIKDIAEKAGTSIGSVDRVLHGRPNVSKEVRKRVEQALKELDYEPNRYASALASNKNYRFVAFIPSPELEPYWGEVSQGLQDAIQNYRDFNLSLEELYYDIFSPDSYNKGLKQMLDRQPDGVILAPQLSAITYNFCQHLKEKNIPFTFLDSNIHDLDALTFYGQDSLMSGRFAARMSMLEAAPEKEFLIVHFDLPSLQQYNREVGFREFIHKNYPGSVIHELSISPKDPKAHEVLTDFREKHPDVHFVCTFCSHTHVVARFIQEKGITDWHMMGYDMLDPNVKYLKQGIIRFLIAQHPWQQGYGCVDALFHHIVLKKEIKRTNFMPIELLTAENCDYYLKNAKTTY</sequence>
<evidence type="ECO:0000256" key="1">
    <source>
        <dbReference type="ARBA" id="ARBA00023015"/>
    </source>
</evidence>
<dbReference type="PROSITE" id="PS50932">
    <property type="entry name" value="HTH_LACI_2"/>
    <property type="match status" value="1"/>
</dbReference>
<keyword evidence="3" id="KW-0804">Transcription</keyword>
<protein>
    <submittedName>
        <fullName evidence="5">LacI family DNA-binding transcriptional regulator</fullName>
    </submittedName>
</protein>
<reference evidence="5" key="2">
    <citation type="submission" date="2021-04" db="EMBL/GenBank/DDBJ databases">
        <authorList>
            <person name="Gilroy R."/>
        </authorList>
    </citation>
    <scope>NUCLEOTIDE SEQUENCE</scope>
    <source>
        <strain evidence="5">G3-2149</strain>
    </source>
</reference>
<feature type="domain" description="HTH lacI-type" evidence="4">
    <location>
        <begin position="10"/>
        <end position="64"/>
    </location>
</feature>
<dbReference type="Pfam" id="PF00356">
    <property type="entry name" value="LacI"/>
    <property type="match status" value="1"/>
</dbReference>
<evidence type="ECO:0000256" key="2">
    <source>
        <dbReference type="ARBA" id="ARBA00023125"/>
    </source>
</evidence>
<dbReference type="Gene3D" id="1.10.260.40">
    <property type="entry name" value="lambda repressor-like DNA-binding domains"/>
    <property type="match status" value="1"/>
</dbReference>
<keyword evidence="1" id="KW-0805">Transcription regulation</keyword>
<dbReference type="Gene3D" id="3.40.50.2300">
    <property type="match status" value="2"/>
</dbReference>
<dbReference type="SUPFAM" id="SSF47413">
    <property type="entry name" value="lambda repressor-like DNA-binding domains"/>
    <property type="match status" value="1"/>
</dbReference>
<proteinExistence type="predicted"/>
<dbReference type="InterPro" id="IPR025997">
    <property type="entry name" value="SBP_2_dom"/>
</dbReference>
<keyword evidence="2 5" id="KW-0238">DNA-binding</keyword>
<name>A0A9E2L7Z8_9BACT</name>
<dbReference type="GO" id="GO:0000976">
    <property type="term" value="F:transcription cis-regulatory region binding"/>
    <property type="evidence" value="ECO:0007669"/>
    <property type="project" value="TreeGrafter"/>
</dbReference>
<dbReference type="InterPro" id="IPR000843">
    <property type="entry name" value="HTH_LacI"/>
</dbReference>
<evidence type="ECO:0000313" key="6">
    <source>
        <dbReference type="Proteomes" id="UP000823865"/>
    </source>
</evidence>
<dbReference type="CDD" id="cd06307">
    <property type="entry name" value="PBP1_sugar_binding"/>
    <property type="match status" value="1"/>
</dbReference>
<evidence type="ECO:0000313" key="5">
    <source>
        <dbReference type="EMBL" id="MBU3853814.1"/>
    </source>
</evidence>
<dbReference type="PANTHER" id="PTHR30146">
    <property type="entry name" value="LACI-RELATED TRANSCRIPTIONAL REPRESSOR"/>
    <property type="match status" value="1"/>
</dbReference>
<evidence type="ECO:0000256" key="3">
    <source>
        <dbReference type="ARBA" id="ARBA00023163"/>
    </source>
</evidence>
<reference evidence="5" key="1">
    <citation type="journal article" date="2021" name="PeerJ">
        <title>Extensive microbial diversity within the chicken gut microbiome revealed by metagenomics and culture.</title>
        <authorList>
            <person name="Gilroy R."/>
            <person name="Ravi A."/>
            <person name="Getino M."/>
            <person name="Pursley I."/>
            <person name="Horton D.L."/>
            <person name="Alikhan N.F."/>
            <person name="Baker D."/>
            <person name="Gharbi K."/>
            <person name="Hall N."/>
            <person name="Watson M."/>
            <person name="Adriaenssens E.M."/>
            <person name="Foster-Nyarko E."/>
            <person name="Jarju S."/>
            <person name="Secka A."/>
            <person name="Antonio M."/>
            <person name="Oren A."/>
            <person name="Chaudhuri R.R."/>
            <person name="La Ragione R."/>
            <person name="Hildebrand F."/>
            <person name="Pallen M.J."/>
        </authorList>
    </citation>
    <scope>NUCLEOTIDE SEQUENCE</scope>
    <source>
        <strain evidence="5">G3-2149</strain>
    </source>
</reference>
<dbReference type="PANTHER" id="PTHR30146:SF144">
    <property type="entry name" value="LACI-FAMILY TRANSCRIPTION REGULATOR"/>
    <property type="match status" value="1"/>
</dbReference>
<dbReference type="GO" id="GO:0003700">
    <property type="term" value="F:DNA-binding transcription factor activity"/>
    <property type="evidence" value="ECO:0007669"/>
    <property type="project" value="TreeGrafter"/>
</dbReference>
<dbReference type="InterPro" id="IPR010982">
    <property type="entry name" value="Lambda_DNA-bd_dom_sf"/>
</dbReference>
<dbReference type="InterPro" id="IPR028082">
    <property type="entry name" value="Peripla_BP_I"/>
</dbReference>
<evidence type="ECO:0000259" key="4">
    <source>
        <dbReference type="PROSITE" id="PS50932"/>
    </source>
</evidence>
<organism evidence="5 6">
    <name type="scientific">Candidatus Paraprevotella stercoravium</name>
    <dbReference type="NCBI Taxonomy" id="2838725"/>
    <lineage>
        <taxon>Bacteria</taxon>
        <taxon>Pseudomonadati</taxon>
        <taxon>Bacteroidota</taxon>
        <taxon>Bacteroidia</taxon>
        <taxon>Bacteroidales</taxon>
        <taxon>Prevotellaceae</taxon>
        <taxon>Paraprevotella</taxon>
    </lineage>
</organism>